<dbReference type="EMBL" id="LYXE01000159">
    <property type="protein sequence ID" value="PDV97157.1"/>
    <property type="molecule type" value="Genomic_DNA"/>
</dbReference>
<keyword evidence="1" id="KW-0175">Coiled coil</keyword>
<proteinExistence type="predicted"/>
<organism evidence="2 3">
    <name type="scientific">Candidatus Chloroploca asiatica</name>
    <dbReference type="NCBI Taxonomy" id="1506545"/>
    <lineage>
        <taxon>Bacteria</taxon>
        <taxon>Bacillati</taxon>
        <taxon>Chloroflexota</taxon>
        <taxon>Chloroflexia</taxon>
        <taxon>Chloroflexales</taxon>
        <taxon>Chloroflexineae</taxon>
        <taxon>Oscillochloridaceae</taxon>
        <taxon>Candidatus Chloroploca</taxon>
    </lineage>
</organism>
<evidence type="ECO:0000313" key="2">
    <source>
        <dbReference type="EMBL" id="PDV97157.1"/>
    </source>
</evidence>
<dbReference type="OrthoDB" id="9818810at2"/>
<feature type="coiled-coil region" evidence="1">
    <location>
        <begin position="17"/>
        <end position="62"/>
    </location>
</feature>
<reference evidence="2 3" key="1">
    <citation type="submission" date="2016-05" db="EMBL/GenBank/DDBJ databases">
        <authorList>
            <person name="Lavstsen T."/>
            <person name="Jespersen J.S."/>
        </authorList>
    </citation>
    <scope>NUCLEOTIDE SEQUENCE [LARGE SCALE GENOMIC DNA]</scope>
    <source>
        <strain evidence="2 3">B7-9</strain>
    </source>
</reference>
<evidence type="ECO:0000256" key="1">
    <source>
        <dbReference type="SAM" id="Coils"/>
    </source>
</evidence>
<accession>A0A2H3L1X6</accession>
<comment type="caution">
    <text evidence="2">The sequence shown here is derived from an EMBL/GenBank/DDBJ whole genome shotgun (WGS) entry which is preliminary data.</text>
</comment>
<name>A0A2H3L1X6_9CHLR</name>
<evidence type="ECO:0000313" key="3">
    <source>
        <dbReference type="Proteomes" id="UP000220922"/>
    </source>
</evidence>
<dbReference type="AlphaFoldDB" id="A0A2H3L1X6"/>
<protein>
    <submittedName>
        <fullName evidence="2">Uncharacterized protein</fullName>
    </submittedName>
</protein>
<keyword evidence="3" id="KW-1185">Reference proteome</keyword>
<dbReference type="RefSeq" id="WP_097654736.1">
    <property type="nucleotide sequence ID" value="NZ_LYXE01000159.1"/>
</dbReference>
<sequence length="457" mass="50325">MHGKPVTTSFASIHQRRAAAEQQIQDQLQACQEEQATVRMTLSELQQRLDHLLNYQSRLNTELAEVAQRSFAEERAAAVTALDASFASFLQLCAYWLAQARFERQMQALYAQDPALDKKIEAHQKAASGVEAYLESIPEMLRLAVTQAVQTEIEKIRHQLAPWLDLQQQRRDLRPDGPLAIQLMLVQPAEDELLYWVLPFPASPMSLAPEVAPIMIQAANLVVQALGGFGKHTDWSIDDLDLASWDGSSVLVALATYRGEVSIEQSAANLLKQQLATEPLFQDVLLNLRIERMSQEAWQLGAYQTATLPSVDLVQTTTPEAIGAEKADEADDQAPEGELASDWFTSSDLKLWSRKQSGKLTPQEQRMRTLAIRMIGRGLLGETAVSVGSLCQGLPATHAEALRHGIELGTKAGVLLKLEVADGAEPAITLNPALLTDVQSLINREPSALWANEEDGN</sequence>
<gene>
    <name evidence="2" type="ORF">A9Q02_19085</name>
</gene>
<dbReference type="Proteomes" id="UP000220922">
    <property type="component" value="Unassembled WGS sequence"/>
</dbReference>